<feature type="domain" description="RNA polymerase sigma-70 region 4" evidence="6">
    <location>
        <begin position="136"/>
        <end position="176"/>
    </location>
</feature>
<keyword evidence="3" id="KW-0731">Sigma factor</keyword>
<comment type="caution">
    <text evidence="7">The sequence shown here is derived from an EMBL/GenBank/DDBJ whole genome shotgun (WGS) entry which is preliminary data.</text>
</comment>
<organism evidence="7 8">
    <name type="scientific">Arsenicibacter rosenii</name>
    <dbReference type="NCBI Taxonomy" id="1750698"/>
    <lineage>
        <taxon>Bacteria</taxon>
        <taxon>Pseudomonadati</taxon>
        <taxon>Bacteroidota</taxon>
        <taxon>Cytophagia</taxon>
        <taxon>Cytophagales</taxon>
        <taxon>Spirosomataceae</taxon>
        <taxon>Arsenicibacter</taxon>
    </lineage>
</organism>
<dbReference type="PANTHER" id="PTHR43133:SF8">
    <property type="entry name" value="RNA POLYMERASE SIGMA FACTOR HI_1459-RELATED"/>
    <property type="match status" value="1"/>
</dbReference>
<keyword evidence="8" id="KW-1185">Reference proteome</keyword>
<evidence type="ECO:0000256" key="5">
    <source>
        <dbReference type="ARBA" id="ARBA00023163"/>
    </source>
</evidence>
<protein>
    <recommendedName>
        <fullName evidence="6">RNA polymerase sigma-70 region 4 domain-containing protein</fullName>
    </recommendedName>
</protein>
<dbReference type="Gene3D" id="1.10.10.10">
    <property type="entry name" value="Winged helix-like DNA-binding domain superfamily/Winged helix DNA-binding domain"/>
    <property type="match status" value="1"/>
</dbReference>
<dbReference type="GO" id="GO:0006352">
    <property type="term" value="P:DNA-templated transcription initiation"/>
    <property type="evidence" value="ECO:0007669"/>
    <property type="project" value="InterPro"/>
</dbReference>
<dbReference type="Proteomes" id="UP000181790">
    <property type="component" value="Unassembled WGS sequence"/>
</dbReference>
<evidence type="ECO:0000313" key="8">
    <source>
        <dbReference type="Proteomes" id="UP000181790"/>
    </source>
</evidence>
<keyword evidence="4" id="KW-0238">DNA-binding</keyword>
<dbReference type="GO" id="GO:0003677">
    <property type="term" value="F:DNA binding"/>
    <property type="evidence" value="ECO:0007669"/>
    <property type="project" value="UniProtKB-KW"/>
</dbReference>
<dbReference type="EMBL" id="MORL01000006">
    <property type="protein sequence ID" value="OIN58649.1"/>
    <property type="molecule type" value="Genomic_DNA"/>
</dbReference>
<dbReference type="GO" id="GO:0016987">
    <property type="term" value="F:sigma factor activity"/>
    <property type="evidence" value="ECO:0007669"/>
    <property type="project" value="UniProtKB-KW"/>
</dbReference>
<dbReference type="SUPFAM" id="SSF88659">
    <property type="entry name" value="Sigma3 and sigma4 domains of RNA polymerase sigma factors"/>
    <property type="match status" value="1"/>
</dbReference>
<dbReference type="PANTHER" id="PTHR43133">
    <property type="entry name" value="RNA POLYMERASE ECF-TYPE SIGMA FACTO"/>
    <property type="match status" value="1"/>
</dbReference>
<accession>A0A1S2VIS9</accession>
<dbReference type="RefSeq" id="WP_071503754.1">
    <property type="nucleotide sequence ID" value="NZ_MORL01000006.1"/>
</dbReference>
<dbReference type="SUPFAM" id="SSF88946">
    <property type="entry name" value="Sigma2 domain of RNA polymerase sigma factors"/>
    <property type="match status" value="1"/>
</dbReference>
<dbReference type="Gene3D" id="1.10.1740.10">
    <property type="match status" value="1"/>
</dbReference>
<dbReference type="InterPro" id="IPR013325">
    <property type="entry name" value="RNA_pol_sigma_r2"/>
</dbReference>
<sequence>MTDQELVKAIRSKQPAEVERAVTFLYRYKGYVTSFVRSDTQRDLLLFDQAFCDDLFQEVIVAFLENVWRGMFTLQDNVDVKTYLWKISRLRYFRFRESELRRIQRDSHYFVLTDDNPPEADAAIIDREQERVFKWAMSRLDRDGQEFIRMYHYEKRTHREIGEILGISEVAAKQRYYRYRLQLAELLKAYELPG</sequence>
<keyword evidence="2" id="KW-0805">Transcription regulation</keyword>
<evidence type="ECO:0000256" key="1">
    <source>
        <dbReference type="ARBA" id="ARBA00010641"/>
    </source>
</evidence>
<reference evidence="7 8" key="1">
    <citation type="submission" date="2016-10" db="EMBL/GenBank/DDBJ databases">
        <title>Arsenicibacter rosenii gen. nov., sp. nov., an efficient arsenic-methylating bacterium isolated from an arsenic-contaminated paddy soil.</title>
        <authorList>
            <person name="Huang K."/>
        </authorList>
    </citation>
    <scope>NUCLEOTIDE SEQUENCE [LARGE SCALE GENOMIC DNA]</scope>
    <source>
        <strain evidence="7 8">SM-1</strain>
    </source>
</reference>
<evidence type="ECO:0000313" key="7">
    <source>
        <dbReference type="EMBL" id="OIN58649.1"/>
    </source>
</evidence>
<dbReference type="InterPro" id="IPR039425">
    <property type="entry name" value="RNA_pol_sigma-70-like"/>
</dbReference>
<evidence type="ECO:0000259" key="6">
    <source>
        <dbReference type="Pfam" id="PF04545"/>
    </source>
</evidence>
<keyword evidence="5" id="KW-0804">Transcription</keyword>
<dbReference type="InterPro" id="IPR014284">
    <property type="entry name" value="RNA_pol_sigma-70_dom"/>
</dbReference>
<dbReference type="InterPro" id="IPR013324">
    <property type="entry name" value="RNA_pol_sigma_r3/r4-like"/>
</dbReference>
<gene>
    <name evidence="7" type="ORF">BLX24_13870</name>
</gene>
<evidence type="ECO:0000256" key="2">
    <source>
        <dbReference type="ARBA" id="ARBA00023015"/>
    </source>
</evidence>
<evidence type="ECO:0000256" key="4">
    <source>
        <dbReference type="ARBA" id="ARBA00023125"/>
    </source>
</evidence>
<dbReference type="InterPro" id="IPR036388">
    <property type="entry name" value="WH-like_DNA-bd_sf"/>
</dbReference>
<dbReference type="InterPro" id="IPR007630">
    <property type="entry name" value="RNA_pol_sigma70_r4"/>
</dbReference>
<evidence type="ECO:0000256" key="3">
    <source>
        <dbReference type="ARBA" id="ARBA00023082"/>
    </source>
</evidence>
<dbReference type="Pfam" id="PF04545">
    <property type="entry name" value="Sigma70_r4"/>
    <property type="match status" value="1"/>
</dbReference>
<name>A0A1S2VIS9_9BACT</name>
<dbReference type="AlphaFoldDB" id="A0A1S2VIS9"/>
<dbReference type="NCBIfam" id="TIGR02937">
    <property type="entry name" value="sigma70-ECF"/>
    <property type="match status" value="1"/>
</dbReference>
<comment type="similarity">
    <text evidence="1">Belongs to the sigma-70 factor family. ECF subfamily.</text>
</comment>
<proteinExistence type="inferred from homology"/>